<dbReference type="GO" id="GO:0005978">
    <property type="term" value="P:glycogen biosynthetic process"/>
    <property type="evidence" value="ECO:0007669"/>
    <property type="project" value="UniProtKB-UniRule"/>
</dbReference>
<evidence type="ECO:0000256" key="8">
    <source>
        <dbReference type="ARBA" id="ARBA00023056"/>
    </source>
</evidence>
<dbReference type="NCBIfam" id="NF003811">
    <property type="entry name" value="PRK05402.1"/>
    <property type="match status" value="1"/>
</dbReference>
<dbReference type="InterPro" id="IPR017853">
    <property type="entry name" value="GH"/>
</dbReference>
<dbReference type="Pfam" id="PF02922">
    <property type="entry name" value="CBM_48"/>
    <property type="match status" value="1"/>
</dbReference>
<dbReference type="InterPro" id="IPR004193">
    <property type="entry name" value="Glyco_hydro_13_N"/>
</dbReference>
<dbReference type="RefSeq" id="WP_126380941.1">
    <property type="nucleotide sequence ID" value="NZ_AP017378.1"/>
</dbReference>
<proteinExistence type="inferred from homology"/>
<dbReference type="OrthoDB" id="9800174at2"/>
<feature type="active site" description="Nucleophile" evidence="10 11">
    <location>
        <position position="320"/>
    </location>
</feature>
<dbReference type="PANTHER" id="PTHR43651:SF3">
    <property type="entry name" value="1,4-ALPHA-GLUCAN-BRANCHING ENZYME"/>
    <property type="match status" value="1"/>
</dbReference>
<dbReference type="Proteomes" id="UP000269883">
    <property type="component" value="Chromosome"/>
</dbReference>
<dbReference type="Gene3D" id="3.20.20.80">
    <property type="entry name" value="Glycosidases"/>
    <property type="match status" value="1"/>
</dbReference>
<keyword evidence="14" id="KW-1185">Reference proteome</keyword>
<dbReference type="GO" id="GO:0005829">
    <property type="term" value="C:cytosol"/>
    <property type="evidence" value="ECO:0007669"/>
    <property type="project" value="TreeGrafter"/>
</dbReference>
<dbReference type="PANTHER" id="PTHR43651">
    <property type="entry name" value="1,4-ALPHA-GLUCAN-BRANCHING ENZYME"/>
    <property type="match status" value="1"/>
</dbReference>
<dbReference type="InterPro" id="IPR006047">
    <property type="entry name" value="GH13_cat_dom"/>
</dbReference>
<keyword evidence="7 10" id="KW-0808">Transferase</keyword>
<evidence type="ECO:0000256" key="1">
    <source>
        <dbReference type="ARBA" id="ARBA00000826"/>
    </source>
</evidence>
<evidence type="ECO:0000256" key="6">
    <source>
        <dbReference type="ARBA" id="ARBA00022676"/>
    </source>
</evidence>
<evidence type="ECO:0000256" key="7">
    <source>
        <dbReference type="ARBA" id="ARBA00022679"/>
    </source>
</evidence>
<evidence type="ECO:0000313" key="13">
    <source>
        <dbReference type="EMBL" id="BBD09946.1"/>
    </source>
</evidence>
<dbReference type="CDD" id="cd11322">
    <property type="entry name" value="AmyAc_Glg_BE"/>
    <property type="match status" value="1"/>
</dbReference>
<name>A0A2Z6B3E7_9BACT</name>
<accession>A0A2Z6B3E7</accession>
<organism evidence="13 14">
    <name type="scientific">Desulfovibrio ferrophilus</name>
    <dbReference type="NCBI Taxonomy" id="241368"/>
    <lineage>
        <taxon>Bacteria</taxon>
        <taxon>Pseudomonadati</taxon>
        <taxon>Thermodesulfobacteriota</taxon>
        <taxon>Desulfovibrionia</taxon>
        <taxon>Desulfovibrionales</taxon>
        <taxon>Desulfovibrionaceae</taxon>
        <taxon>Desulfovibrio</taxon>
    </lineage>
</organism>
<dbReference type="KEGG" id="dfl:DFE_3220"/>
<keyword evidence="8 10" id="KW-0320">Glycogen biosynthesis</keyword>
<dbReference type="Pfam" id="PF00128">
    <property type="entry name" value="Alpha-amylase"/>
    <property type="match status" value="1"/>
</dbReference>
<dbReference type="GO" id="GO:0003844">
    <property type="term" value="F:1,4-alpha-glucan branching enzyme activity"/>
    <property type="evidence" value="ECO:0007669"/>
    <property type="project" value="UniProtKB-UniRule"/>
</dbReference>
<dbReference type="NCBIfam" id="TIGR01515">
    <property type="entry name" value="branching_enzym"/>
    <property type="match status" value="1"/>
</dbReference>
<dbReference type="InterPro" id="IPR006407">
    <property type="entry name" value="GlgB"/>
</dbReference>
<evidence type="ECO:0000256" key="4">
    <source>
        <dbReference type="ARBA" id="ARBA00009000"/>
    </source>
</evidence>
<evidence type="ECO:0000256" key="5">
    <source>
        <dbReference type="ARBA" id="ARBA00022600"/>
    </source>
</evidence>
<dbReference type="SMART" id="SM00642">
    <property type="entry name" value="Aamy"/>
    <property type="match status" value="1"/>
</dbReference>
<dbReference type="Gene3D" id="2.60.40.10">
    <property type="entry name" value="Immunoglobulins"/>
    <property type="match status" value="1"/>
</dbReference>
<comment type="pathway">
    <text evidence="3 10">Glycan biosynthesis; glycogen biosynthesis.</text>
</comment>
<dbReference type="SUPFAM" id="SSF51011">
    <property type="entry name" value="Glycosyl hydrolase domain"/>
    <property type="match status" value="1"/>
</dbReference>
<comment type="function">
    <text evidence="2 10">Catalyzes the formation of the alpha-1,6-glucosidic linkages in glycogen by scission of a 1,4-alpha-linked oligosaccharide from growing alpha-1,4-glucan chains and the subsequent attachment of the oligosaccharide to the alpha-1,6 position.</text>
</comment>
<evidence type="ECO:0000256" key="11">
    <source>
        <dbReference type="PIRSR" id="PIRSR000463-1"/>
    </source>
</evidence>
<dbReference type="InterPro" id="IPR044143">
    <property type="entry name" value="GlgB_N_E_set_prok"/>
</dbReference>
<dbReference type="NCBIfam" id="NF008967">
    <property type="entry name" value="PRK12313.1"/>
    <property type="match status" value="1"/>
</dbReference>
<dbReference type="CDD" id="cd02855">
    <property type="entry name" value="E_set_GBE_prok_N"/>
    <property type="match status" value="1"/>
</dbReference>
<keyword evidence="6 10" id="KW-0328">Glycosyltransferase</keyword>
<evidence type="ECO:0000256" key="3">
    <source>
        <dbReference type="ARBA" id="ARBA00004964"/>
    </source>
</evidence>
<dbReference type="InterPro" id="IPR037439">
    <property type="entry name" value="Branching_enzy"/>
</dbReference>
<dbReference type="Pfam" id="PF02806">
    <property type="entry name" value="Alpha-amylase_C"/>
    <property type="match status" value="1"/>
</dbReference>
<gene>
    <name evidence="10" type="primary">glgB</name>
    <name evidence="13" type="ORF">DFE_3220</name>
</gene>
<dbReference type="AlphaFoldDB" id="A0A2Z6B3E7"/>
<dbReference type="Gene3D" id="2.60.40.1180">
    <property type="entry name" value="Golgi alpha-mannosidase II"/>
    <property type="match status" value="1"/>
</dbReference>
<evidence type="ECO:0000313" key="14">
    <source>
        <dbReference type="Proteomes" id="UP000269883"/>
    </source>
</evidence>
<dbReference type="EMBL" id="AP017378">
    <property type="protein sequence ID" value="BBD09946.1"/>
    <property type="molecule type" value="Genomic_DNA"/>
</dbReference>
<dbReference type="SUPFAM" id="SSF51445">
    <property type="entry name" value="(Trans)glycosidases"/>
    <property type="match status" value="1"/>
</dbReference>
<sequence>MQQAEQIVHGVSLLTDHDIYLFKEGRHYRLYNKLGAHLLVHEGVAGTLFALWAPNAQAVSVCGDFNGWAKNAHPLYARHDGSGIWEGFVPGVLQGAQYKYHIDSRRNSYSVDKADPFAFLNEGAPRTASVVWDLAYEWGDSQWMEQRSGRNAREAPWSVYEMHLGSWRRDHDDDFRSLHYSQLAEQLPAYVRDLGFTHVELMPVMEHPFFGSWGYQTTGYFAPTSRLGPPQDFMRLVENLHREGVGVILDWVPSHFPTDEHGLSYFDGTHLFEHEDPRKGYHPDWNSSIFNHARYEVRSFLISSALFWLDRYHADGLRVDAVASMLYLDYSREEGEWEPNEYGGRENIGAIEFLRGLNEGVYAEFPDVQTVAEESTAWPMVSRPVYLGGLGFGMKWNMGWMNDTLSYFSKDPIFRKFHQNKLTFSIWYAFTENFMLPLSHDEVVHGKGSLYGRMPGDPWRKCAGLKALYGYMFAHPGKNLLFMGAEMGQVPEWNHDAEVEWHLLDVPLHKGVFDFIAALNRTYREHPALYADDFSPEGFEWVDFRDVDAGILAFLRKAHGEPPVLAVCNFTPVPRENYLVGVPAAGYWREILNSDALEYGGSGWGNFGGQSSCPVSAHGHDHSLALQIPPLSVSYFLYGGDG</sequence>
<evidence type="ECO:0000259" key="12">
    <source>
        <dbReference type="SMART" id="SM00642"/>
    </source>
</evidence>
<protein>
    <recommendedName>
        <fullName evidence="10">1,4-alpha-glucan branching enzyme GlgB</fullName>
        <ecNumber evidence="10">2.4.1.18</ecNumber>
    </recommendedName>
    <alternativeName>
        <fullName evidence="10">1,4-alpha-D-glucan:1,4-alpha-D-glucan 6-glucosyl-transferase</fullName>
    </alternativeName>
    <alternativeName>
        <fullName evidence="10">Alpha-(1-&gt;4)-glucan branching enzyme</fullName>
    </alternativeName>
    <alternativeName>
        <fullName evidence="10">Glycogen branching enzyme</fullName>
        <shortName evidence="10">BE</shortName>
    </alternativeName>
</protein>
<dbReference type="PIRSF" id="PIRSF000463">
    <property type="entry name" value="GlgB"/>
    <property type="match status" value="1"/>
</dbReference>
<dbReference type="FunFam" id="2.60.40.1180:FF:000002">
    <property type="entry name" value="1,4-alpha-glucan branching enzyme GlgB"/>
    <property type="match status" value="1"/>
</dbReference>
<feature type="active site" description="Proton donor" evidence="10 11">
    <location>
        <position position="373"/>
    </location>
</feature>
<dbReference type="GO" id="GO:0004553">
    <property type="term" value="F:hydrolase activity, hydrolyzing O-glycosyl compounds"/>
    <property type="evidence" value="ECO:0007669"/>
    <property type="project" value="InterPro"/>
</dbReference>
<dbReference type="InterPro" id="IPR013783">
    <property type="entry name" value="Ig-like_fold"/>
</dbReference>
<evidence type="ECO:0000256" key="10">
    <source>
        <dbReference type="HAMAP-Rule" id="MF_00685"/>
    </source>
</evidence>
<comment type="similarity">
    <text evidence="4 10">Belongs to the glycosyl hydrolase 13 family. GlgB subfamily.</text>
</comment>
<dbReference type="InterPro" id="IPR006048">
    <property type="entry name" value="A-amylase/branching_C"/>
</dbReference>
<evidence type="ECO:0000256" key="2">
    <source>
        <dbReference type="ARBA" id="ARBA00002953"/>
    </source>
</evidence>
<dbReference type="HAMAP" id="MF_00685">
    <property type="entry name" value="GlgB"/>
    <property type="match status" value="1"/>
</dbReference>
<feature type="domain" description="Glycosyl hydrolase family 13 catalytic" evidence="12">
    <location>
        <begin position="161"/>
        <end position="509"/>
    </location>
</feature>
<dbReference type="EC" id="2.4.1.18" evidence="10"/>
<dbReference type="GO" id="GO:0043169">
    <property type="term" value="F:cation binding"/>
    <property type="evidence" value="ECO:0007669"/>
    <property type="project" value="InterPro"/>
</dbReference>
<comment type="catalytic activity">
    <reaction evidence="1 10">
        <text>Transfers a segment of a (1-&gt;4)-alpha-D-glucan chain to a primary hydroxy group in a similar glucan chain.</text>
        <dbReference type="EC" id="2.4.1.18"/>
    </reaction>
</comment>
<reference evidence="13 14" key="1">
    <citation type="journal article" date="2018" name="Sci. Adv.">
        <title>Multi-heme cytochromes provide a pathway for survival in energy-limited environments.</title>
        <authorList>
            <person name="Deng X."/>
            <person name="Dohmae N."/>
            <person name="Nealson K.H."/>
            <person name="Hashimoto K."/>
            <person name="Okamoto A."/>
        </authorList>
    </citation>
    <scope>NUCLEOTIDE SEQUENCE [LARGE SCALE GENOMIC DNA]</scope>
    <source>
        <strain evidence="13 14">IS5</strain>
    </source>
</reference>
<comment type="subunit">
    <text evidence="10">Monomer.</text>
</comment>
<keyword evidence="5 10" id="KW-0321">Glycogen metabolism</keyword>
<dbReference type="UniPathway" id="UPA00164"/>
<dbReference type="FunFam" id="3.20.20.80:FF:000003">
    <property type="entry name" value="1,4-alpha-glucan branching enzyme GlgB"/>
    <property type="match status" value="1"/>
</dbReference>
<keyword evidence="9 10" id="KW-0119">Carbohydrate metabolism</keyword>
<dbReference type="InterPro" id="IPR013780">
    <property type="entry name" value="Glyco_hydro_b"/>
</dbReference>
<evidence type="ECO:0000256" key="9">
    <source>
        <dbReference type="ARBA" id="ARBA00023277"/>
    </source>
</evidence>